<sequence>MNNQKKRKLSIIVIAVVTIAMISSIFLTQLGSIKQRNTKEQTKQSETSKEQSKEQSKETNAKGDSTQKTAQDKEFRVLWAFADIDKDFMIQAKDSSDGDTSADYIFMKFTDEVLDDKSASSALQVSNYKLDGQPLPKGTVITPEIKGYDDSTLKDKLTIKLPNGYLKGVNAPHTLEISNNIKSKRGKAISGDLKLSLSYSKSEAKAQAEANGKNGTANNATANKGMPKYTVEIGKNLPYSTLVAVYLDTKTPENYKVSVGSDVLELRQKKTGEKVFINVINKDYTQDEVNSLIKIEKVK</sequence>
<dbReference type="STRING" id="1121305.CLCOL_23710"/>
<proteinExistence type="predicted"/>
<dbReference type="EMBL" id="LTBB01000015">
    <property type="protein sequence ID" value="KYH28010.1"/>
    <property type="molecule type" value="Genomic_DNA"/>
</dbReference>
<evidence type="ECO:0000313" key="3">
    <source>
        <dbReference type="EMBL" id="KYH28010.1"/>
    </source>
</evidence>
<keyword evidence="4" id="KW-1185">Reference proteome</keyword>
<accession>A0A151AKE7</accession>
<keyword evidence="2" id="KW-0472">Membrane</keyword>
<dbReference type="PATRIC" id="fig|1121305.3.peg.2362"/>
<feature type="compositionally biased region" description="Basic and acidic residues" evidence="1">
    <location>
        <begin position="37"/>
        <end position="61"/>
    </location>
</feature>
<gene>
    <name evidence="3" type="ORF">CLCOL_23710</name>
</gene>
<reference evidence="3 4" key="1">
    <citation type="submission" date="2016-02" db="EMBL/GenBank/DDBJ databases">
        <title>Genome sequence of Clostridium colicanis DSM 13634.</title>
        <authorList>
            <person name="Poehlein A."/>
            <person name="Daniel R."/>
        </authorList>
    </citation>
    <scope>NUCLEOTIDE SEQUENCE [LARGE SCALE GENOMIC DNA]</scope>
    <source>
        <strain evidence="3 4">DSM 13634</strain>
    </source>
</reference>
<dbReference type="Proteomes" id="UP000075374">
    <property type="component" value="Unassembled WGS sequence"/>
</dbReference>
<evidence type="ECO:0000313" key="4">
    <source>
        <dbReference type="Proteomes" id="UP000075374"/>
    </source>
</evidence>
<feature type="region of interest" description="Disordered" evidence="1">
    <location>
        <begin position="36"/>
        <end position="69"/>
    </location>
</feature>
<keyword evidence="2" id="KW-1133">Transmembrane helix</keyword>
<evidence type="ECO:0000256" key="1">
    <source>
        <dbReference type="SAM" id="MobiDB-lite"/>
    </source>
</evidence>
<dbReference type="RefSeq" id="WP_061859154.1">
    <property type="nucleotide sequence ID" value="NZ_LTBB01000015.1"/>
</dbReference>
<evidence type="ECO:0000256" key="2">
    <source>
        <dbReference type="SAM" id="Phobius"/>
    </source>
</evidence>
<feature type="transmembrane region" description="Helical" evidence="2">
    <location>
        <begin position="9"/>
        <end position="27"/>
    </location>
</feature>
<keyword evidence="2" id="KW-0812">Transmembrane</keyword>
<comment type="caution">
    <text evidence="3">The sequence shown here is derived from an EMBL/GenBank/DDBJ whole genome shotgun (WGS) entry which is preliminary data.</text>
</comment>
<protein>
    <submittedName>
        <fullName evidence="3">Uncharacterized protein</fullName>
    </submittedName>
</protein>
<organism evidence="3 4">
    <name type="scientific">Clostridium colicanis DSM 13634</name>
    <dbReference type="NCBI Taxonomy" id="1121305"/>
    <lineage>
        <taxon>Bacteria</taxon>
        <taxon>Bacillati</taxon>
        <taxon>Bacillota</taxon>
        <taxon>Clostridia</taxon>
        <taxon>Eubacteriales</taxon>
        <taxon>Clostridiaceae</taxon>
        <taxon>Clostridium</taxon>
    </lineage>
</organism>
<dbReference type="AlphaFoldDB" id="A0A151AKE7"/>
<name>A0A151AKE7_9CLOT</name>